<dbReference type="Proteomes" id="UP000030321">
    <property type="component" value="Unassembled WGS sequence"/>
</dbReference>
<evidence type="ECO:0000313" key="1">
    <source>
        <dbReference type="EMBL" id="GAL95166.1"/>
    </source>
</evidence>
<dbReference type="EMBL" id="BBPA01000068">
    <property type="protein sequence ID" value="GAL95166.1"/>
    <property type="molecule type" value="Genomic_DNA"/>
</dbReference>
<protein>
    <submittedName>
        <fullName evidence="1">Uncharacterized protein</fullName>
    </submittedName>
</protein>
<reference evidence="2" key="1">
    <citation type="journal article" date="2015" name="Genome">
        <title>Whole Genome Sequence of the Non-Microcystin-Producing Microcystis aeruginosa Strain NIES-44.</title>
        <authorList>
            <person name="Okano K."/>
            <person name="Miyata N."/>
            <person name="Ozaki Y."/>
        </authorList>
    </citation>
    <scope>NUCLEOTIDE SEQUENCE [LARGE SCALE GENOMIC DNA]</scope>
    <source>
        <strain evidence="2">NIES-44</strain>
    </source>
</reference>
<evidence type="ECO:0000313" key="2">
    <source>
        <dbReference type="Proteomes" id="UP000030321"/>
    </source>
</evidence>
<sequence length="47" mass="5269">MVSVRRSIIVVIIFLSSLQPSTGANPRLTRQLLDRFGVEEIDRDAAK</sequence>
<comment type="caution">
    <text evidence="1">The sequence shown here is derived from an EMBL/GenBank/DDBJ whole genome shotgun (WGS) entry which is preliminary data.</text>
</comment>
<name>A0A0A1W0V3_MICAE</name>
<gene>
    <name evidence="1" type="ORF">N44_04021</name>
</gene>
<organism evidence="1 2">
    <name type="scientific">Microcystis aeruginosa NIES-44</name>
    <dbReference type="NCBI Taxonomy" id="449439"/>
    <lineage>
        <taxon>Bacteria</taxon>
        <taxon>Bacillati</taxon>
        <taxon>Cyanobacteriota</taxon>
        <taxon>Cyanophyceae</taxon>
        <taxon>Oscillatoriophycideae</taxon>
        <taxon>Chroococcales</taxon>
        <taxon>Microcystaceae</taxon>
        <taxon>Microcystis</taxon>
    </lineage>
</organism>
<accession>A0A0A1W0V3</accession>
<dbReference type="AlphaFoldDB" id="A0A0A1W0V3"/>
<proteinExistence type="predicted"/>